<evidence type="ECO:0000313" key="4">
    <source>
        <dbReference type="Proteomes" id="UP000183769"/>
    </source>
</evidence>
<keyword evidence="4" id="KW-1185">Reference proteome</keyword>
<dbReference type="InterPro" id="IPR000086">
    <property type="entry name" value="NUDIX_hydrolase_dom"/>
</dbReference>
<accession>A0A1I5NVG5</accession>
<evidence type="ECO:0000256" key="1">
    <source>
        <dbReference type="SAM" id="MobiDB-lite"/>
    </source>
</evidence>
<dbReference type="InterPro" id="IPR015797">
    <property type="entry name" value="NUDIX_hydrolase-like_dom_sf"/>
</dbReference>
<evidence type="ECO:0000313" key="3">
    <source>
        <dbReference type="EMBL" id="SFP25785.1"/>
    </source>
</evidence>
<sequence length="112" mass="12520">MNPVSKADWEFPGGNPEADEEPIDAAVCELAEETGIEADASDVELLTVTHSEHLDRHYNLITYLLEYERAGGTLTAGVEAEELEFWTIDRILSSPTETRQVDRDVLRSTINE</sequence>
<dbReference type="Proteomes" id="UP000183769">
    <property type="component" value="Unassembled WGS sequence"/>
</dbReference>
<feature type="domain" description="Nudix hydrolase" evidence="2">
    <location>
        <begin position="1"/>
        <end position="108"/>
    </location>
</feature>
<feature type="region of interest" description="Disordered" evidence="1">
    <location>
        <begin position="1"/>
        <end position="20"/>
    </location>
</feature>
<dbReference type="Gene3D" id="3.90.79.10">
    <property type="entry name" value="Nucleoside Triphosphate Pyrophosphohydrolase"/>
    <property type="match status" value="1"/>
</dbReference>
<dbReference type="PANTHER" id="PTHR43736:SF1">
    <property type="entry name" value="DIHYDRONEOPTERIN TRIPHOSPHATE DIPHOSPHATASE"/>
    <property type="match status" value="1"/>
</dbReference>
<dbReference type="AlphaFoldDB" id="A0A1I5NVG5"/>
<gene>
    <name evidence="3" type="ORF">SAMN05216277_102215</name>
</gene>
<reference evidence="4" key="1">
    <citation type="submission" date="2016-10" db="EMBL/GenBank/DDBJ databases">
        <authorList>
            <person name="Varghese N."/>
            <person name="Submissions S."/>
        </authorList>
    </citation>
    <scope>NUCLEOTIDE SEQUENCE [LARGE SCALE GENOMIC DNA]</scope>
    <source>
        <strain evidence="4">CGMCC 1.10329</strain>
    </source>
</reference>
<dbReference type="SUPFAM" id="SSF55811">
    <property type="entry name" value="Nudix"/>
    <property type="match status" value="1"/>
</dbReference>
<dbReference type="Pfam" id="PF00293">
    <property type="entry name" value="NUDIX"/>
    <property type="match status" value="1"/>
</dbReference>
<dbReference type="PANTHER" id="PTHR43736">
    <property type="entry name" value="ADP-RIBOSE PYROPHOSPHATASE"/>
    <property type="match status" value="1"/>
</dbReference>
<dbReference type="EMBL" id="FOXI01000002">
    <property type="protein sequence ID" value="SFP25785.1"/>
    <property type="molecule type" value="Genomic_DNA"/>
</dbReference>
<protein>
    <submittedName>
        <fullName evidence="3">ADP-ribose pyrophosphatase YjhB, NUDIX family</fullName>
    </submittedName>
</protein>
<dbReference type="PROSITE" id="PS51462">
    <property type="entry name" value="NUDIX"/>
    <property type="match status" value="1"/>
</dbReference>
<proteinExistence type="predicted"/>
<evidence type="ECO:0000259" key="2">
    <source>
        <dbReference type="PROSITE" id="PS51462"/>
    </source>
</evidence>
<organism evidence="3 4">
    <name type="scientific">Halolamina pelagica</name>
    <dbReference type="NCBI Taxonomy" id="699431"/>
    <lineage>
        <taxon>Archaea</taxon>
        <taxon>Methanobacteriati</taxon>
        <taxon>Methanobacteriota</taxon>
        <taxon>Stenosarchaea group</taxon>
        <taxon>Halobacteria</taxon>
        <taxon>Halobacteriales</taxon>
        <taxon>Haloferacaceae</taxon>
    </lineage>
</organism>
<name>A0A1I5NVG5_9EURY</name>